<comment type="caution">
    <text evidence="1">The sequence shown here is derived from an EMBL/GenBank/DDBJ whole genome shotgun (WGS) entry which is preliminary data.</text>
</comment>
<organism evidence="1 2">
    <name type="scientific">[Myrmecia] bisecta</name>
    <dbReference type="NCBI Taxonomy" id="41462"/>
    <lineage>
        <taxon>Eukaryota</taxon>
        <taxon>Viridiplantae</taxon>
        <taxon>Chlorophyta</taxon>
        <taxon>core chlorophytes</taxon>
        <taxon>Trebouxiophyceae</taxon>
        <taxon>Trebouxiales</taxon>
        <taxon>Trebouxiaceae</taxon>
        <taxon>Myrmecia</taxon>
    </lineage>
</organism>
<evidence type="ECO:0000313" key="1">
    <source>
        <dbReference type="EMBL" id="KAK9807803.1"/>
    </source>
</evidence>
<gene>
    <name evidence="1" type="ORF">WJX72_009835</name>
</gene>
<dbReference type="AlphaFoldDB" id="A0AAW1PHZ2"/>
<reference evidence="1 2" key="1">
    <citation type="journal article" date="2024" name="Nat. Commun.">
        <title>Phylogenomics reveals the evolutionary origins of lichenization in chlorophyte algae.</title>
        <authorList>
            <person name="Puginier C."/>
            <person name="Libourel C."/>
            <person name="Otte J."/>
            <person name="Skaloud P."/>
            <person name="Haon M."/>
            <person name="Grisel S."/>
            <person name="Petersen M."/>
            <person name="Berrin J.G."/>
            <person name="Delaux P.M."/>
            <person name="Dal Grande F."/>
            <person name="Keller J."/>
        </authorList>
    </citation>
    <scope>NUCLEOTIDE SEQUENCE [LARGE SCALE GENOMIC DNA]</scope>
    <source>
        <strain evidence="1 2">SAG 2043</strain>
    </source>
</reference>
<accession>A0AAW1PHZ2</accession>
<proteinExistence type="predicted"/>
<dbReference type="EMBL" id="JALJOR010000012">
    <property type="protein sequence ID" value="KAK9807803.1"/>
    <property type="molecule type" value="Genomic_DNA"/>
</dbReference>
<sequence>MQGFGDLVAVWQGGNGLLSDNLSLSWPKKWHTTLRDSNAAWESLALDTAAMRTADCLKWLRTKATGVRYTL</sequence>
<keyword evidence="2" id="KW-1185">Reference proteome</keyword>
<protein>
    <submittedName>
        <fullName evidence="1">Uncharacterized protein</fullName>
    </submittedName>
</protein>
<dbReference type="Proteomes" id="UP001489004">
    <property type="component" value="Unassembled WGS sequence"/>
</dbReference>
<evidence type="ECO:0000313" key="2">
    <source>
        <dbReference type="Proteomes" id="UP001489004"/>
    </source>
</evidence>
<name>A0AAW1PHZ2_9CHLO</name>